<dbReference type="GO" id="GO:0008961">
    <property type="term" value="F:phosphatidylglycerol-prolipoprotein diacylglyceryl transferase activity"/>
    <property type="evidence" value="ECO:0007669"/>
    <property type="project" value="UniProtKB-UniRule"/>
</dbReference>
<evidence type="ECO:0000313" key="9">
    <source>
        <dbReference type="Proteomes" id="UP000036908"/>
    </source>
</evidence>
<name>A0A0L8ALN4_9BACT</name>
<dbReference type="HAMAP" id="MF_01147">
    <property type="entry name" value="Lgt"/>
    <property type="match status" value="1"/>
</dbReference>
<dbReference type="AlphaFoldDB" id="A0A0L8ALN4"/>
<gene>
    <name evidence="7" type="primary">lgt</name>
    <name evidence="8" type="ORF">OB69_07450</name>
</gene>
<dbReference type="Proteomes" id="UP000036908">
    <property type="component" value="Unassembled WGS sequence"/>
</dbReference>
<comment type="pathway">
    <text evidence="7">Protein modification; lipoprotein biosynthesis (diacylglyceryl transfer).</text>
</comment>
<proteinExistence type="inferred from homology"/>
<dbReference type="UniPathway" id="UPA00664"/>
<comment type="function">
    <text evidence="7">Catalyzes the transfer of the diacylglyceryl group from phosphatidylglycerol to the sulfhydryl group of the N-terminal cysteine of a prolipoprotein, the first step in the formation of mature lipoproteins.</text>
</comment>
<dbReference type="PROSITE" id="PS01311">
    <property type="entry name" value="LGT"/>
    <property type="match status" value="1"/>
</dbReference>
<dbReference type="OrthoDB" id="871140at2"/>
<evidence type="ECO:0000256" key="4">
    <source>
        <dbReference type="ARBA" id="ARBA00022692"/>
    </source>
</evidence>
<reference evidence="9" key="1">
    <citation type="submission" date="2014-11" db="EMBL/GenBank/DDBJ databases">
        <title>Genome sequencing of Roseivirga sp. D-25.</title>
        <authorList>
            <person name="Selvaratnam C."/>
            <person name="Thevarajoo S."/>
            <person name="Goh K.M."/>
            <person name="Eee R."/>
            <person name="Chan K.-G."/>
            <person name="Chong C.S."/>
        </authorList>
    </citation>
    <scope>NUCLEOTIDE SEQUENCE [LARGE SCALE GENOMIC DNA]</scope>
    <source>
        <strain evidence="9">D-25</strain>
    </source>
</reference>
<evidence type="ECO:0000256" key="3">
    <source>
        <dbReference type="ARBA" id="ARBA00022679"/>
    </source>
</evidence>
<keyword evidence="2 7" id="KW-1003">Cell membrane</keyword>
<feature type="transmembrane region" description="Helical" evidence="7">
    <location>
        <begin position="59"/>
        <end position="80"/>
    </location>
</feature>
<comment type="similarity">
    <text evidence="1 7">Belongs to the Lgt family.</text>
</comment>
<organism evidence="8 9">
    <name type="scientific">Roseivirga seohaensis subsp. aquiponti</name>
    <dbReference type="NCBI Taxonomy" id="1566026"/>
    <lineage>
        <taxon>Bacteria</taxon>
        <taxon>Pseudomonadati</taxon>
        <taxon>Bacteroidota</taxon>
        <taxon>Cytophagia</taxon>
        <taxon>Cytophagales</taxon>
        <taxon>Roseivirgaceae</taxon>
        <taxon>Roseivirga</taxon>
    </lineage>
</organism>
<dbReference type="EC" id="2.5.1.145" evidence="7"/>
<dbReference type="InterPro" id="IPR001640">
    <property type="entry name" value="Lgt"/>
</dbReference>
<feature type="transmembrane region" description="Helical" evidence="7">
    <location>
        <begin position="100"/>
        <end position="120"/>
    </location>
</feature>
<keyword evidence="3 7" id="KW-0808">Transferase</keyword>
<accession>A0A0L8ALN4</accession>
<evidence type="ECO:0000256" key="5">
    <source>
        <dbReference type="ARBA" id="ARBA00022989"/>
    </source>
</evidence>
<keyword evidence="5 7" id="KW-1133">Transmembrane helix</keyword>
<comment type="catalytic activity">
    <reaction evidence="7">
        <text>L-cysteinyl-[prolipoprotein] + a 1,2-diacyl-sn-glycero-3-phospho-(1'-sn-glycerol) = an S-1,2-diacyl-sn-glyceryl-L-cysteinyl-[prolipoprotein] + sn-glycerol 1-phosphate + H(+)</text>
        <dbReference type="Rhea" id="RHEA:56712"/>
        <dbReference type="Rhea" id="RHEA-COMP:14679"/>
        <dbReference type="Rhea" id="RHEA-COMP:14680"/>
        <dbReference type="ChEBI" id="CHEBI:15378"/>
        <dbReference type="ChEBI" id="CHEBI:29950"/>
        <dbReference type="ChEBI" id="CHEBI:57685"/>
        <dbReference type="ChEBI" id="CHEBI:64716"/>
        <dbReference type="ChEBI" id="CHEBI:140658"/>
        <dbReference type="EC" id="2.5.1.145"/>
    </reaction>
</comment>
<sequence>MHHLTILSYIVWDPMKEIIRGIQPPVWYSVLFALGFIIGYQIMVYIFKKEGKDPLNVDTLTVHMVLATIIGARLGHLLFYEPDRFLADPLMFFRTWEGGLASHGAAFGILAALFLYRNYFITVGWFPPLKFKKQKKAGQSYLWIVDRIVITVALAAVFIRMGNFVNSEIVGKPTGTDQGVVFGRIAEMYFEDGINGVDRAEASKGTSTEDLEPGIVPVDIYVTFEGTSSTEQEIRAKIEREFKPMLTRYPVNEHYQEPLGTPLNYELTPIGRQWAATIHTYGIVRYPAQLYESATSLILFFILLALWLKYKERTPEGLLLGIFLIWIFGLRVFHETFKENQVAFEEGMKYNMGQLLSIPLVLIGFFVLIRSMVVSKKKE</sequence>
<evidence type="ECO:0000256" key="6">
    <source>
        <dbReference type="ARBA" id="ARBA00023136"/>
    </source>
</evidence>
<protein>
    <recommendedName>
        <fullName evidence="7">Phosphatidylglycerol--prolipoprotein diacylglyceryl transferase</fullName>
        <ecNumber evidence="7">2.5.1.145</ecNumber>
    </recommendedName>
</protein>
<dbReference type="Pfam" id="PF01790">
    <property type="entry name" value="LGT"/>
    <property type="match status" value="1"/>
</dbReference>
<evidence type="ECO:0000256" key="7">
    <source>
        <dbReference type="HAMAP-Rule" id="MF_01147"/>
    </source>
</evidence>
<dbReference type="RefSeq" id="WP_071426740.1">
    <property type="nucleotide sequence ID" value="NZ_JSVA01000008.1"/>
</dbReference>
<dbReference type="GO" id="GO:0042158">
    <property type="term" value="P:lipoprotein biosynthetic process"/>
    <property type="evidence" value="ECO:0007669"/>
    <property type="project" value="UniProtKB-UniRule"/>
</dbReference>
<feature type="transmembrane region" description="Helical" evidence="7">
    <location>
        <begin position="354"/>
        <end position="373"/>
    </location>
</feature>
<dbReference type="PATRIC" id="fig|1566026.4.peg.3321"/>
<evidence type="ECO:0000313" key="8">
    <source>
        <dbReference type="EMBL" id="KOF03151.1"/>
    </source>
</evidence>
<feature type="transmembrane region" description="Helical" evidence="7">
    <location>
        <begin position="317"/>
        <end position="334"/>
    </location>
</feature>
<evidence type="ECO:0000256" key="1">
    <source>
        <dbReference type="ARBA" id="ARBA00007150"/>
    </source>
</evidence>
<comment type="caution">
    <text evidence="8">The sequence shown here is derived from an EMBL/GenBank/DDBJ whole genome shotgun (WGS) entry which is preliminary data.</text>
</comment>
<comment type="subcellular location">
    <subcellularLocation>
        <location evidence="7">Cell membrane</location>
        <topology evidence="7">Multi-pass membrane protein</topology>
    </subcellularLocation>
</comment>
<feature type="transmembrane region" description="Helical" evidence="7">
    <location>
        <begin position="290"/>
        <end position="310"/>
    </location>
</feature>
<keyword evidence="9" id="KW-1185">Reference proteome</keyword>
<dbReference type="EMBL" id="JSVA01000008">
    <property type="protein sequence ID" value="KOF03151.1"/>
    <property type="molecule type" value="Genomic_DNA"/>
</dbReference>
<feature type="transmembrane region" description="Helical" evidence="7">
    <location>
        <begin position="141"/>
        <end position="159"/>
    </location>
</feature>
<keyword evidence="4 7" id="KW-0812">Transmembrane</keyword>
<dbReference type="GO" id="GO:0005886">
    <property type="term" value="C:plasma membrane"/>
    <property type="evidence" value="ECO:0007669"/>
    <property type="project" value="UniProtKB-SubCell"/>
</dbReference>
<feature type="binding site" evidence="7">
    <location>
        <position position="160"/>
    </location>
    <ligand>
        <name>a 1,2-diacyl-sn-glycero-3-phospho-(1'-sn-glycerol)</name>
        <dbReference type="ChEBI" id="CHEBI:64716"/>
    </ligand>
</feature>
<evidence type="ECO:0000256" key="2">
    <source>
        <dbReference type="ARBA" id="ARBA00022475"/>
    </source>
</evidence>
<dbReference type="PANTHER" id="PTHR30589:SF0">
    <property type="entry name" value="PHOSPHATIDYLGLYCEROL--PROLIPOPROTEIN DIACYLGLYCERYL TRANSFERASE"/>
    <property type="match status" value="1"/>
</dbReference>
<feature type="transmembrane region" description="Helical" evidence="7">
    <location>
        <begin position="26"/>
        <end position="47"/>
    </location>
</feature>
<dbReference type="PANTHER" id="PTHR30589">
    <property type="entry name" value="PROLIPOPROTEIN DIACYLGLYCERYL TRANSFERASE"/>
    <property type="match status" value="1"/>
</dbReference>
<keyword evidence="6 7" id="KW-0472">Membrane</keyword>